<protein>
    <submittedName>
        <fullName evidence="1">Uncharacterized protein</fullName>
    </submittedName>
</protein>
<proteinExistence type="predicted"/>
<keyword evidence="2" id="KW-1185">Reference proteome</keyword>
<dbReference type="KEGG" id="tni:TVNIR_3862"/>
<dbReference type="AlphaFoldDB" id="L0E488"/>
<reference evidence="1" key="1">
    <citation type="submission" date="2015-12" db="EMBL/GenBank/DDBJ databases">
        <authorList>
            <person name="Tikhonova T.V."/>
            <person name="Pavlov A.R."/>
            <person name="Beletsky A.V."/>
            <person name="Mardanov A.V."/>
            <person name="Sorokin D.Y."/>
            <person name="Ravin N.V."/>
            <person name="Popov V.O."/>
        </authorList>
    </citation>
    <scope>NUCLEOTIDE SEQUENCE</scope>
    <source>
        <strain evidence="1">DSM 14787</strain>
    </source>
</reference>
<gene>
    <name evidence="1" type="ordered locus">TVNIR_3862</name>
</gene>
<evidence type="ECO:0000313" key="1">
    <source>
        <dbReference type="EMBL" id="AGA35486.1"/>
    </source>
</evidence>
<dbReference type="HOGENOM" id="CLU_2921344_0_0_6"/>
<dbReference type="PATRIC" id="fig|1255043.3.peg.3897"/>
<dbReference type="EMBL" id="CP003989">
    <property type="protein sequence ID" value="AGA35486.1"/>
    <property type="molecule type" value="Genomic_DNA"/>
</dbReference>
<dbReference type="Proteomes" id="UP000010809">
    <property type="component" value="Chromosome"/>
</dbReference>
<organism evidence="1 2">
    <name type="scientific">Thioalkalivibrio nitratireducens (strain DSM 14787 / UNIQEM 213 / ALEN2)</name>
    <dbReference type="NCBI Taxonomy" id="1255043"/>
    <lineage>
        <taxon>Bacteria</taxon>
        <taxon>Pseudomonadati</taxon>
        <taxon>Pseudomonadota</taxon>
        <taxon>Gammaproteobacteria</taxon>
        <taxon>Chromatiales</taxon>
        <taxon>Ectothiorhodospiraceae</taxon>
        <taxon>Thioalkalivibrio</taxon>
    </lineage>
</organism>
<name>L0E488_THIND</name>
<sequence length="61" mass="6712">MEGGEQNDDYDSPWKDAITRYLPEFMAFYFSNADAEIDWNRPHGCSISGAGTGSGSSICSR</sequence>
<dbReference type="STRING" id="1255043.TVNIR_3862"/>
<accession>L0E488</accession>
<evidence type="ECO:0000313" key="2">
    <source>
        <dbReference type="Proteomes" id="UP000010809"/>
    </source>
</evidence>
<dbReference type="RefSeq" id="WP_015260578.1">
    <property type="nucleotide sequence ID" value="NC_019902.2"/>
</dbReference>